<protein>
    <submittedName>
        <fullName evidence="1">Uncharacterized protein</fullName>
    </submittedName>
</protein>
<accession>A0ABQ7N0Q2</accession>
<gene>
    <name evidence="1" type="primary">A03p022750.1_BraROA</name>
    <name evidence="1" type="ORF">IGI04_010632</name>
</gene>
<proteinExistence type="predicted"/>
<comment type="caution">
    <text evidence="1">The sequence shown here is derived from an EMBL/GenBank/DDBJ whole genome shotgun (WGS) entry which is preliminary data.</text>
</comment>
<name>A0ABQ7N0Q2_BRACM</name>
<evidence type="ECO:0000313" key="2">
    <source>
        <dbReference type="Proteomes" id="UP000823674"/>
    </source>
</evidence>
<dbReference type="EMBL" id="JADBGQ010000003">
    <property type="protein sequence ID" value="KAG5404513.1"/>
    <property type="molecule type" value="Genomic_DNA"/>
</dbReference>
<organism evidence="1 2">
    <name type="scientific">Brassica rapa subsp. trilocularis</name>
    <dbReference type="NCBI Taxonomy" id="1813537"/>
    <lineage>
        <taxon>Eukaryota</taxon>
        <taxon>Viridiplantae</taxon>
        <taxon>Streptophyta</taxon>
        <taxon>Embryophyta</taxon>
        <taxon>Tracheophyta</taxon>
        <taxon>Spermatophyta</taxon>
        <taxon>Magnoliopsida</taxon>
        <taxon>eudicotyledons</taxon>
        <taxon>Gunneridae</taxon>
        <taxon>Pentapetalae</taxon>
        <taxon>rosids</taxon>
        <taxon>malvids</taxon>
        <taxon>Brassicales</taxon>
        <taxon>Brassicaceae</taxon>
        <taxon>Brassiceae</taxon>
        <taxon>Brassica</taxon>
    </lineage>
</organism>
<evidence type="ECO:0000313" key="1">
    <source>
        <dbReference type="EMBL" id="KAG5404513.1"/>
    </source>
</evidence>
<keyword evidence="2" id="KW-1185">Reference proteome</keyword>
<sequence length="131" mass="14352">MKQLDMLSQFVQLLYKTAPNMNNYLMVDRSLCGEDELQSSESYISELCPTIPISYLAQVLGFTGASGQSTGEKESDGMEVGSEWLKALGASLISDSNGDMLLDTKVGKKECNSAKMKFITCCDLQETNVDK</sequence>
<dbReference type="Proteomes" id="UP000823674">
    <property type="component" value="Chromosome A03"/>
</dbReference>
<reference evidence="1 2" key="1">
    <citation type="submission" date="2021-03" db="EMBL/GenBank/DDBJ databases">
        <authorList>
            <person name="King G.J."/>
            <person name="Bancroft I."/>
            <person name="Baten A."/>
            <person name="Bloomfield J."/>
            <person name="Borpatragohain P."/>
            <person name="He Z."/>
            <person name="Irish N."/>
            <person name="Irwin J."/>
            <person name="Liu K."/>
            <person name="Mauleon R.P."/>
            <person name="Moore J."/>
            <person name="Morris R."/>
            <person name="Ostergaard L."/>
            <person name="Wang B."/>
            <person name="Wells R."/>
        </authorList>
    </citation>
    <scope>NUCLEOTIDE SEQUENCE [LARGE SCALE GENOMIC DNA]</scope>
    <source>
        <strain evidence="1">R-o-18</strain>
        <tissue evidence="1">Leaf</tissue>
    </source>
</reference>